<protein>
    <submittedName>
        <fullName evidence="2">Ribose-phosphate pyrophosphokinase</fullName>
    </submittedName>
</protein>
<dbReference type="OrthoDB" id="6322428at2"/>
<keyword evidence="1" id="KW-0732">Signal</keyword>
<dbReference type="EMBL" id="CP002339">
    <property type="protein sequence ID" value="AEF03760.1"/>
    <property type="molecule type" value="Genomic_DNA"/>
</dbReference>
<dbReference type="eggNOG" id="ENOG50338II">
    <property type="taxonomic scope" value="Bacteria"/>
</dbReference>
<dbReference type="KEGG" id="alt:ambt_11190"/>
<name>F5ZCZ8_ALTNA</name>
<evidence type="ECO:0000313" key="3">
    <source>
        <dbReference type="Proteomes" id="UP000000683"/>
    </source>
</evidence>
<dbReference type="Proteomes" id="UP000000683">
    <property type="component" value="Chromosome"/>
</dbReference>
<dbReference type="HOGENOM" id="CLU_1727513_0_0_6"/>
<dbReference type="PROSITE" id="PS51257">
    <property type="entry name" value="PROKAR_LIPOPROTEIN"/>
    <property type="match status" value="1"/>
</dbReference>
<evidence type="ECO:0000256" key="1">
    <source>
        <dbReference type="SAM" id="SignalP"/>
    </source>
</evidence>
<feature type="chain" id="PRO_5003336146" evidence="1">
    <location>
        <begin position="26"/>
        <end position="151"/>
    </location>
</feature>
<dbReference type="AlphaFoldDB" id="F5ZCZ8"/>
<feature type="signal peptide" evidence="1">
    <location>
        <begin position="1"/>
        <end position="25"/>
    </location>
</feature>
<organism evidence="2 3">
    <name type="scientific">Alteromonas naphthalenivorans</name>
    <dbReference type="NCBI Taxonomy" id="715451"/>
    <lineage>
        <taxon>Bacteria</taxon>
        <taxon>Pseudomonadati</taxon>
        <taxon>Pseudomonadota</taxon>
        <taxon>Gammaproteobacteria</taxon>
        <taxon>Alteromonadales</taxon>
        <taxon>Alteromonadaceae</taxon>
        <taxon>Alteromonas/Salinimonas group</taxon>
        <taxon>Alteromonas</taxon>
    </lineage>
</organism>
<accession>F5ZCZ8</accession>
<dbReference type="RefSeq" id="WP_013784692.1">
    <property type="nucleotide sequence ID" value="NC_015554.1"/>
</dbReference>
<gene>
    <name evidence="2" type="ordered locus">ambt_11190</name>
</gene>
<keyword evidence="3" id="KW-1185">Reference proteome</keyword>
<dbReference type="GO" id="GO:0016301">
    <property type="term" value="F:kinase activity"/>
    <property type="evidence" value="ECO:0007669"/>
    <property type="project" value="UniProtKB-KW"/>
</dbReference>
<proteinExistence type="predicted"/>
<evidence type="ECO:0000313" key="2">
    <source>
        <dbReference type="EMBL" id="AEF03760.1"/>
    </source>
</evidence>
<reference evidence="2 3" key="1">
    <citation type="journal article" date="2011" name="J. Bacteriol.">
        <title>Complete genome sequence of the polycyclic aromatic hydrocarbon-degrading bacterium Alteromonas sp. strain SN2.</title>
        <authorList>
            <person name="Jin H.M."/>
            <person name="Jeong H."/>
            <person name="Moon E.J."/>
            <person name="Math R.K."/>
            <person name="Lee K."/>
            <person name="Kim H.J."/>
            <person name="Jeon C.O."/>
            <person name="Oh T.K."/>
            <person name="Kim J.F."/>
        </authorList>
    </citation>
    <scope>NUCLEOTIDE SEQUENCE [LARGE SCALE GENOMIC DNA]</scope>
    <source>
        <strain evidence="3">JCM 17741 / KACC 18427 / KCTC 11700BP / SN2</strain>
    </source>
</reference>
<sequence length="151" mass="16612">MKFTRTLSTLSAVTLLFVLAGCSNEDDTTVDVKEEPLMTEKADEKPQQAFVPKTAEQKRLSASGEASEVTLTGTIVYKEMEGGFYAFIAENGDRYTLQKLDKKFHRNGLIVKITGMPMPDLMTITQYGTVLKVDSVEILDASRVIGNASSH</sequence>